<dbReference type="FunCoup" id="E1ZP59">
    <property type="interactions" value="3"/>
</dbReference>
<dbReference type="InParanoid" id="E1ZP59"/>
<feature type="domain" description="F-box/LRR-repeat protein 15-like leucin rich repeat" evidence="2">
    <location>
        <begin position="307"/>
        <end position="505"/>
    </location>
</feature>
<dbReference type="KEGG" id="cvr:CHLNCDRAFT_138842"/>
<dbReference type="Gene3D" id="3.80.10.10">
    <property type="entry name" value="Ribonuclease Inhibitor"/>
    <property type="match status" value="4"/>
</dbReference>
<dbReference type="eggNOG" id="KOG1947">
    <property type="taxonomic scope" value="Eukaryota"/>
</dbReference>
<dbReference type="OrthoDB" id="513212at2759"/>
<dbReference type="STRING" id="554065.E1ZP59"/>
<dbReference type="InterPro" id="IPR001611">
    <property type="entry name" value="Leu-rich_rpt"/>
</dbReference>
<dbReference type="GO" id="GO:0019005">
    <property type="term" value="C:SCF ubiquitin ligase complex"/>
    <property type="evidence" value="ECO:0007669"/>
    <property type="project" value="TreeGrafter"/>
</dbReference>
<dbReference type="GeneID" id="17351938"/>
<evidence type="ECO:0000259" key="2">
    <source>
        <dbReference type="Pfam" id="PF25372"/>
    </source>
</evidence>
<accession>E1ZP59</accession>
<organism evidence="4">
    <name type="scientific">Chlorella variabilis</name>
    <name type="common">Green alga</name>
    <dbReference type="NCBI Taxonomy" id="554065"/>
    <lineage>
        <taxon>Eukaryota</taxon>
        <taxon>Viridiplantae</taxon>
        <taxon>Chlorophyta</taxon>
        <taxon>core chlorophytes</taxon>
        <taxon>Trebouxiophyceae</taxon>
        <taxon>Chlorellales</taxon>
        <taxon>Chlorellaceae</taxon>
        <taxon>Chlorella clade</taxon>
        <taxon>Chlorella</taxon>
    </lineage>
</organism>
<dbReference type="PANTHER" id="PTHR13318:SF190">
    <property type="entry name" value="PARTNER OF PAIRED, ISOFORM B"/>
    <property type="match status" value="1"/>
</dbReference>
<dbReference type="GO" id="GO:0031146">
    <property type="term" value="P:SCF-dependent proteasomal ubiquitin-dependent protein catabolic process"/>
    <property type="evidence" value="ECO:0007669"/>
    <property type="project" value="TreeGrafter"/>
</dbReference>
<keyword evidence="4" id="KW-1185">Reference proteome</keyword>
<protein>
    <recommendedName>
        <fullName evidence="2">F-box/LRR-repeat protein 15-like leucin rich repeat domain-containing protein</fullName>
    </recommendedName>
</protein>
<evidence type="ECO:0000256" key="1">
    <source>
        <dbReference type="ARBA" id="ARBA00004430"/>
    </source>
</evidence>
<dbReference type="SUPFAM" id="SSF52047">
    <property type="entry name" value="RNI-like"/>
    <property type="match status" value="2"/>
</dbReference>
<evidence type="ECO:0000313" key="3">
    <source>
        <dbReference type="EMBL" id="EFN52482.1"/>
    </source>
</evidence>
<dbReference type="EMBL" id="GL433856">
    <property type="protein sequence ID" value="EFN52482.1"/>
    <property type="molecule type" value="Genomic_DNA"/>
</dbReference>
<dbReference type="InterPro" id="IPR057207">
    <property type="entry name" value="FBXL15_LRR"/>
</dbReference>
<dbReference type="InterPro" id="IPR006553">
    <property type="entry name" value="Leu-rich_rpt_Cys-con_subtyp"/>
</dbReference>
<dbReference type="PANTHER" id="PTHR13318">
    <property type="entry name" value="PARTNER OF PAIRED, ISOFORM B-RELATED"/>
    <property type="match status" value="1"/>
</dbReference>
<reference evidence="3 4" key="1">
    <citation type="journal article" date="2010" name="Plant Cell">
        <title>The Chlorella variabilis NC64A genome reveals adaptation to photosymbiosis, coevolution with viruses, and cryptic sex.</title>
        <authorList>
            <person name="Blanc G."/>
            <person name="Duncan G."/>
            <person name="Agarkova I."/>
            <person name="Borodovsky M."/>
            <person name="Gurnon J."/>
            <person name="Kuo A."/>
            <person name="Lindquist E."/>
            <person name="Lucas S."/>
            <person name="Pangilinan J."/>
            <person name="Polle J."/>
            <person name="Salamov A."/>
            <person name="Terry A."/>
            <person name="Yamada T."/>
            <person name="Dunigan D.D."/>
            <person name="Grigoriev I.V."/>
            <person name="Claverie J.M."/>
            <person name="Van Etten J.L."/>
        </authorList>
    </citation>
    <scope>NUCLEOTIDE SEQUENCE [LARGE SCALE GENOMIC DNA]</scope>
    <source>
        <strain evidence="3 4">NC64A</strain>
    </source>
</reference>
<gene>
    <name evidence="3" type="ORF">CHLNCDRAFT_138842</name>
</gene>
<dbReference type="RefSeq" id="XP_005844584.1">
    <property type="nucleotide sequence ID" value="XM_005844522.1"/>
</dbReference>
<name>E1ZP59_CHLVA</name>
<dbReference type="InterPro" id="IPR032675">
    <property type="entry name" value="LRR_dom_sf"/>
</dbReference>
<dbReference type="Pfam" id="PF25372">
    <property type="entry name" value="DUF7885"/>
    <property type="match status" value="1"/>
</dbReference>
<dbReference type="GO" id="GO:0005930">
    <property type="term" value="C:axoneme"/>
    <property type="evidence" value="ECO:0007669"/>
    <property type="project" value="UniProtKB-SubCell"/>
</dbReference>
<evidence type="ECO:0000313" key="4">
    <source>
        <dbReference type="Proteomes" id="UP000008141"/>
    </source>
</evidence>
<dbReference type="AlphaFoldDB" id="E1ZP59"/>
<dbReference type="OMA" id="YERETRC"/>
<sequence>MKPGDSGRPAACWAALEDCGDCFEQVLAALQPADVAALRLVSRGWRQHVDLLLHQLQPAAGAQPAAVAATWRHLARLQLAASARSGLPPLDALPGLRCLRSLALHGPPSGLGELNCRSLAPLEAMPGLEGLELSGQLLRHATTLQQLAQLSRLALHGCTLAGWHGSLPALLLPLARLAHLRFYAPRGGGGGGGGPTLAGLSRLTGLTSLELSCEDGASDGTCREASALPRLASLAIERCASLGNAAPSVGDAGLEALAAGLAPRLTSLALTGCRGVSDRGVAALAGLAQLRRLELRLGDPAPHGLAGRVGDEGLRCLADLTLLQSLHLGGACVVGEHACSALGGRLRALTSLQFSDCRSLGDAALYRLAPLAPGLRRLGLNNCEGVTDIALAVLLKGASRQALRRAVPLSHLELAGCHRNITGIGLQVGSLRRLRHLNLAGCDAITDVEIEALLPAAQCLEHLNLRDCRVSDRACALLAAYAPSLQWLSLEHCPRVSKQGLACLAAGLPLLRELHLVGTAVPSEAAAQLRATPRGRRLRISTFKHCWWVPPAPLDGEGGQPVAGAGPQ</sequence>
<dbReference type="Proteomes" id="UP000008141">
    <property type="component" value="Unassembled WGS sequence"/>
</dbReference>
<proteinExistence type="predicted"/>
<dbReference type="SMART" id="SM00367">
    <property type="entry name" value="LRR_CC"/>
    <property type="match status" value="7"/>
</dbReference>
<comment type="subcellular location">
    <subcellularLocation>
        <location evidence="1">Cytoplasm</location>
        <location evidence="1">Cytoskeleton</location>
        <location evidence="1">Cilium axoneme</location>
    </subcellularLocation>
</comment>
<dbReference type="Pfam" id="PF13516">
    <property type="entry name" value="LRR_6"/>
    <property type="match status" value="1"/>
</dbReference>